<protein>
    <submittedName>
        <fullName evidence="1">Uncharacterized protein</fullName>
    </submittedName>
</protein>
<reference evidence="1" key="1">
    <citation type="submission" date="2023-02" db="EMBL/GenBank/DDBJ databases">
        <title>Genome of toxic invasive species Heracleum sosnowskyi carries increased number of genes despite the absence of recent whole-genome duplications.</title>
        <authorList>
            <person name="Schelkunov M."/>
            <person name="Shtratnikova V."/>
            <person name="Makarenko M."/>
            <person name="Klepikova A."/>
            <person name="Omelchenko D."/>
            <person name="Novikova G."/>
            <person name="Obukhova E."/>
            <person name="Bogdanov V."/>
            <person name="Penin A."/>
            <person name="Logacheva M."/>
        </authorList>
    </citation>
    <scope>NUCLEOTIDE SEQUENCE</scope>
    <source>
        <strain evidence="1">Hsosn_3</strain>
        <tissue evidence="1">Leaf</tissue>
    </source>
</reference>
<proteinExistence type="predicted"/>
<evidence type="ECO:0000313" key="2">
    <source>
        <dbReference type="Proteomes" id="UP001237642"/>
    </source>
</evidence>
<accession>A0AAD8MHJ9</accession>
<organism evidence="1 2">
    <name type="scientific">Heracleum sosnowskyi</name>
    <dbReference type="NCBI Taxonomy" id="360622"/>
    <lineage>
        <taxon>Eukaryota</taxon>
        <taxon>Viridiplantae</taxon>
        <taxon>Streptophyta</taxon>
        <taxon>Embryophyta</taxon>
        <taxon>Tracheophyta</taxon>
        <taxon>Spermatophyta</taxon>
        <taxon>Magnoliopsida</taxon>
        <taxon>eudicotyledons</taxon>
        <taxon>Gunneridae</taxon>
        <taxon>Pentapetalae</taxon>
        <taxon>asterids</taxon>
        <taxon>campanulids</taxon>
        <taxon>Apiales</taxon>
        <taxon>Apiaceae</taxon>
        <taxon>Apioideae</taxon>
        <taxon>apioid superclade</taxon>
        <taxon>Tordylieae</taxon>
        <taxon>Tordyliinae</taxon>
        <taxon>Heracleum</taxon>
    </lineage>
</organism>
<sequence>MEFPAVWWRLPVYAEAYWGQGSWPLLTLGSGEWRSNLGFIQNQRFNFLPQLIRSVFSYWLPQSSRPWCFDNNKAQSSELLIQEVRDTMGLPICEKGRASTKTA</sequence>
<name>A0AAD8MHJ9_9APIA</name>
<dbReference type="EMBL" id="JAUIZM010000007">
    <property type="protein sequence ID" value="KAK1373114.1"/>
    <property type="molecule type" value="Genomic_DNA"/>
</dbReference>
<dbReference type="Proteomes" id="UP001237642">
    <property type="component" value="Unassembled WGS sequence"/>
</dbReference>
<evidence type="ECO:0000313" key="1">
    <source>
        <dbReference type="EMBL" id="KAK1373114.1"/>
    </source>
</evidence>
<dbReference type="AlphaFoldDB" id="A0AAD8MHJ9"/>
<keyword evidence="2" id="KW-1185">Reference proteome</keyword>
<gene>
    <name evidence="1" type="ORF">POM88_029307</name>
</gene>
<reference evidence="1" key="2">
    <citation type="submission" date="2023-05" db="EMBL/GenBank/DDBJ databases">
        <authorList>
            <person name="Schelkunov M.I."/>
        </authorList>
    </citation>
    <scope>NUCLEOTIDE SEQUENCE</scope>
    <source>
        <strain evidence="1">Hsosn_3</strain>
        <tissue evidence="1">Leaf</tissue>
    </source>
</reference>
<comment type="caution">
    <text evidence="1">The sequence shown here is derived from an EMBL/GenBank/DDBJ whole genome shotgun (WGS) entry which is preliminary data.</text>
</comment>